<organism evidence="6 7">
    <name type="scientific">Callosobruchus maculatus</name>
    <name type="common">Southern cowpea weevil</name>
    <name type="synonym">Pulse bruchid</name>
    <dbReference type="NCBI Taxonomy" id="64391"/>
    <lineage>
        <taxon>Eukaryota</taxon>
        <taxon>Metazoa</taxon>
        <taxon>Ecdysozoa</taxon>
        <taxon>Arthropoda</taxon>
        <taxon>Hexapoda</taxon>
        <taxon>Insecta</taxon>
        <taxon>Pterygota</taxon>
        <taxon>Neoptera</taxon>
        <taxon>Endopterygota</taxon>
        <taxon>Coleoptera</taxon>
        <taxon>Polyphaga</taxon>
        <taxon>Cucujiformia</taxon>
        <taxon>Chrysomeloidea</taxon>
        <taxon>Chrysomelidae</taxon>
        <taxon>Bruchinae</taxon>
        <taxon>Bruchini</taxon>
        <taxon>Callosobruchus</taxon>
    </lineage>
</organism>
<dbReference type="Pfam" id="PF07162">
    <property type="entry name" value="B9-C2"/>
    <property type="match status" value="1"/>
</dbReference>
<gene>
    <name evidence="6" type="ORF">CALMAC_LOCUS909</name>
</gene>
<evidence type="ECO:0008006" key="8">
    <source>
        <dbReference type="Google" id="ProtNLM"/>
    </source>
</evidence>
<name>A0A653BGY6_CALMS</name>
<keyword evidence="2" id="KW-0963">Cytoplasm</keyword>
<dbReference type="PANTHER" id="PTHR12968:SF4">
    <property type="entry name" value="TECTONIC-LIKE COMPLEX MEMBER MKS1"/>
    <property type="match status" value="1"/>
</dbReference>
<dbReference type="EMBL" id="CAACVG010001004">
    <property type="protein sequence ID" value="VEN34842.1"/>
    <property type="molecule type" value="Genomic_DNA"/>
</dbReference>
<evidence type="ECO:0000256" key="3">
    <source>
        <dbReference type="ARBA" id="ARBA00022794"/>
    </source>
</evidence>
<evidence type="ECO:0000313" key="6">
    <source>
        <dbReference type="EMBL" id="VEN34842.1"/>
    </source>
</evidence>
<keyword evidence="3" id="KW-0970">Cilium biogenesis/degradation</keyword>
<dbReference type="GO" id="GO:0036038">
    <property type="term" value="C:MKS complex"/>
    <property type="evidence" value="ECO:0007669"/>
    <property type="project" value="TreeGrafter"/>
</dbReference>
<keyword evidence="5" id="KW-0966">Cell projection</keyword>
<dbReference type="Proteomes" id="UP000410492">
    <property type="component" value="Unassembled WGS sequence"/>
</dbReference>
<protein>
    <recommendedName>
        <fullName evidence="8">Meckel syndrome type 1 protein</fullName>
    </recommendedName>
</protein>
<evidence type="ECO:0000256" key="1">
    <source>
        <dbReference type="ARBA" id="ARBA00004120"/>
    </source>
</evidence>
<evidence type="ECO:0000256" key="2">
    <source>
        <dbReference type="ARBA" id="ARBA00022490"/>
    </source>
</evidence>
<evidence type="ECO:0000256" key="5">
    <source>
        <dbReference type="ARBA" id="ARBA00023273"/>
    </source>
</evidence>
<keyword evidence="4" id="KW-0206">Cytoskeleton</keyword>
<dbReference type="GO" id="GO:0060271">
    <property type="term" value="P:cilium assembly"/>
    <property type="evidence" value="ECO:0007669"/>
    <property type="project" value="TreeGrafter"/>
</dbReference>
<evidence type="ECO:0000256" key="4">
    <source>
        <dbReference type="ARBA" id="ARBA00023212"/>
    </source>
</evidence>
<accession>A0A653BGY6</accession>
<dbReference type="OrthoDB" id="10263520at2759"/>
<comment type="subcellular location">
    <subcellularLocation>
        <location evidence="1">Cytoplasm</location>
        <location evidence="1">Cytoskeleton</location>
        <location evidence="1">Cilium basal body</location>
    </subcellularLocation>
</comment>
<reference evidence="6 7" key="1">
    <citation type="submission" date="2019-01" db="EMBL/GenBank/DDBJ databases">
        <authorList>
            <person name="Sayadi A."/>
        </authorList>
    </citation>
    <scope>NUCLEOTIDE SEQUENCE [LARGE SCALE GENOMIC DNA]</scope>
</reference>
<dbReference type="AlphaFoldDB" id="A0A653BGY6"/>
<sequence length="504" mass="59460">MISDGNIRYDKYTGYYRCPRGIENVKVRIKLKIVNPNEVNVEEKWLCQEFRWQEKHFSKTERDFYGDINNCTTDIAKIYNEKVVNVVDENEENMLFFTYVDRDGYVSDKELACPKPSYLQKWINTKSNPTEENEEDKPHYFDYLESLTNAIKNIRPKIDVTKMYLMADFGCYVDDIWIRNEQVLCILQYDKTSKVLSVYPDFTTDTPYVMHIQDEVVTRVYYFVEKPSEIDGEQDDELFNKETEVIDLILEKKHSLRQQLVGDKFAMPPKSKLYVYVFFEILNGKCFDQSDLWVQYSVDLPEFWASQDCLRGVTQQCHAVNSEGLMHFGHTFDFVLEYDLQSLQDHEIPKTPYIYLEVVSKTVWNCYRREGFAYKNLPISRPGCYTYNLSCCKFNNGSFFGGIKRYFVGDSKCVDIRWIGLPQEYDHSVINKYGVETIPTGELTIRMNVVHQSHAFLDEPHEENQRRKSLYEKLNSSGLIKSVNQVLLNFKKARKDLIEVRKKL</sequence>
<evidence type="ECO:0000313" key="7">
    <source>
        <dbReference type="Proteomes" id="UP000410492"/>
    </source>
</evidence>
<dbReference type="PANTHER" id="PTHR12968">
    <property type="entry name" value="B9 DOMAIN-CONTAINING"/>
    <property type="match status" value="1"/>
</dbReference>
<keyword evidence="7" id="KW-1185">Reference proteome</keyword>
<dbReference type="InterPro" id="IPR010796">
    <property type="entry name" value="C2_B9-type_dom"/>
</dbReference>
<proteinExistence type="predicted"/>